<reference evidence="3" key="1">
    <citation type="submission" date="2021-11" db="EMBL/GenBank/DDBJ databases">
        <title>Jinshanibacter sp. isolated from one year old Eriocheir sinensis.</title>
        <authorList>
            <person name="Li J.-Y."/>
            <person name="He W."/>
            <person name="Gao T.-H."/>
        </authorList>
    </citation>
    <scope>NUCLEOTIDE SEQUENCE</scope>
    <source>
        <strain evidence="3">LJY008</strain>
    </source>
</reference>
<feature type="chain" id="PRO_5040820200" evidence="2">
    <location>
        <begin position="23"/>
        <end position="132"/>
    </location>
</feature>
<organism evidence="3 4">
    <name type="scientific">Limnobaculum eriocheiris</name>
    <dbReference type="NCBI Taxonomy" id="2897391"/>
    <lineage>
        <taxon>Bacteria</taxon>
        <taxon>Pseudomonadati</taxon>
        <taxon>Pseudomonadota</taxon>
        <taxon>Gammaproteobacteria</taxon>
        <taxon>Enterobacterales</taxon>
        <taxon>Budviciaceae</taxon>
        <taxon>Limnobaculum</taxon>
    </lineage>
</organism>
<keyword evidence="4" id="KW-1185">Reference proteome</keyword>
<protein>
    <submittedName>
        <fullName evidence="3">Uncharacterized protein</fullName>
    </submittedName>
</protein>
<evidence type="ECO:0000313" key="4">
    <source>
        <dbReference type="Proteomes" id="UP001139171"/>
    </source>
</evidence>
<name>A0A9X1SJR5_9GAMM</name>
<dbReference type="Proteomes" id="UP001139171">
    <property type="component" value="Unassembled WGS sequence"/>
</dbReference>
<gene>
    <name evidence="3" type="ORF">LPW36_03765</name>
</gene>
<accession>A0A9X1SJR5</accession>
<comment type="caution">
    <text evidence="3">The sequence shown here is derived from an EMBL/GenBank/DDBJ whole genome shotgun (WGS) entry which is preliminary data.</text>
</comment>
<feature type="compositionally biased region" description="Polar residues" evidence="1">
    <location>
        <begin position="53"/>
        <end position="66"/>
    </location>
</feature>
<dbReference type="EMBL" id="JAJNAG010000004">
    <property type="protein sequence ID" value="MCD1125151.1"/>
    <property type="molecule type" value="Genomic_DNA"/>
</dbReference>
<dbReference type="AlphaFoldDB" id="A0A9X1SJR5"/>
<feature type="signal peptide" evidence="2">
    <location>
        <begin position="1"/>
        <end position="22"/>
    </location>
</feature>
<keyword evidence="2" id="KW-0732">Signal</keyword>
<sequence length="132" mass="14173">MKKVIITTTLFTILMTSYNAFAISEAYRKQLDASGCTQVSEASGACNFHHSKSQNQSEANKNSGTALSGPAVETARELDKKISGKYLGQAVDAMTADGWSRSNQEGTRWKKAGFVAAFKQSNDGKITGVTVK</sequence>
<evidence type="ECO:0000256" key="1">
    <source>
        <dbReference type="SAM" id="MobiDB-lite"/>
    </source>
</evidence>
<proteinExistence type="predicted"/>
<evidence type="ECO:0000256" key="2">
    <source>
        <dbReference type="SAM" id="SignalP"/>
    </source>
</evidence>
<evidence type="ECO:0000313" key="3">
    <source>
        <dbReference type="EMBL" id="MCD1125151.1"/>
    </source>
</evidence>
<dbReference type="RefSeq" id="WP_230608137.1">
    <property type="nucleotide sequence ID" value="NZ_JAJNAG010000004.1"/>
</dbReference>
<feature type="region of interest" description="Disordered" evidence="1">
    <location>
        <begin position="50"/>
        <end position="70"/>
    </location>
</feature>